<name>A0A8J3CS55_9PROT</name>
<keyword evidence="2" id="KW-0547">Nucleotide-binding</keyword>
<feature type="binding site" evidence="2">
    <location>
        <position position="189"/>
    </location>
    <ligand>
        <name>FAD</name>
        <dbReference type="ChEBI" id="CHEBI:57692"/>
    </ligand>
</feature>
<comment type="caution">
    <text evidence="4">The sequence shown here is derived from an EMBL/GenBank/DDBJ whole genome shotgun (WGS) entry which is preliminary data.</text>
</comment>
<proteinExistence type="predicted"/>
<keyword evidence="3" id="KW-0472">Membrane</keyword>
<feature type="active site" evidence="1">
    <location>
        <position position="82"/>
    </location>
</feature>
<keyword evidence="3" id="KW-1133">Transmembrane helix</keyword>
<dbReference type="Gene3D" id="3.50.50.60">
    <property type="entry name" value="FAD/NAD(P)-binding domain"/>
    <property type="match status" value="1"/>
</dbReference>
<evidence type="ECO:0000313" key="5">
    <source>
        <dbReference type="Proteomes" id="UP000634004"/>
    </source>
</evidence>
<reference evidence="4" key="1">
    <citation type="journal article" date="2014" name="Int. J. Syst. Evol. Microbiol.">
        <title>Complete genome sequence of Corynebacterium casei LMG S-19264T (=DSM 44701T), isolated from a smear-ripened cheese.</title>
        <authorList>
            <consortium name="US DOE Joint Genome Institute (JGI-PGF)"/>
            <person name="Walter F."/>
            <person name="Albersmeier A."/>
            <person name="Kalinowski J."/>
            <person name="Ruckert C."/>
        </authorList>
    </citation>
    <scope>NUCLEOTIDE SEQUENCE</scope>
    <source>
        <strain evidence="4">KCTC 32513</strain>
    </source>
</reference>
<evidence type="ECO:0000313" key="4">
    <source>
        <dbReference type="EMBL" id="GHB04273.1"/>
    </source>
</evidence>
<dbReference type="InterPro" id="IPR006905">
    <property type="entry name" value="Flavin_halogenase"/>
</dbReference>
<dbReference type="Proteomes" id="UP000634004">
    <property type="component" value="Unassembled WGS sequence"/>
</dbReference>
<dbReference type="Pfam" id="PF04820">
    <property type="entry name" value="Trp_halogenase"/>
    <property type="match status" value="1"/>
</dbReference>
<feature type="binding site" evidence="2">
    <location>
        <position position="346"/>
    </location>
    <ligand>
        <name>L-tryptophan</name>
        <dbReference type="ChEBI" id="CHEBI:57912"/>
    </ligand>
</feature>
<dbReference type="PIRSF" id="PIRSF011396">
    <property type="entry name" value="Trp_halogenase"/>
    <property type="match status" value="1"/>
</dbReference>
<feature type="transmembrane region" description="Helical" evidence="3">
    <location>
        <begin position="12"/>
        <end position="32"/>
    </location>
</feature>
<dbReference type="InterPro" id="IPR033856">
    <property type="entry name" value="Trp_halogen"/>
</dbReference>
<keyword evidence="3" id="KW-0812">Transmembrane</keyword>
<organism evidence="4 5">
    <name type="scientific">Algimonas arctica</name>
    <dbReference type="NCBI Taxonomy" id="1479486"/>
    <lineage>
        <taxon>Bacteria</taxon>
        <taxon>Pseudomonadati</taxon>
        <taxon>Pseudomonadota</taxon>
        <taxon>Alphaproteobacteria</taxon>
        <taxon>Maricaulales</taxon>
        <taxon>Robiginitomaculaceae</taxon>
        <taxon>Algimonas</taxon>
    </lineage>
</organism>
<gene>
    <name evidence="4" type="ORF">GCM10009069_28540</name>
</gene>
<dbReference type="EMBL" id="BMZH01000019">
    <property type="protein sequence ID" value="GHB04273.1"/>
    <property type="molecule type" value="Genomic_DNA"/>
</dbReference>
<keyword evidence="5" id="KW-1185">Reference proteome</keyword>
<feature type="binding site" evidence="2">
    <location>
        <position position="337"/>
    </location>
    <ligand>
        <name>FAD</name>
        <dbReference type="ChEBI" id="CHEBI:57692"/>
    </ligand>
</feature>
<keyword evidence="2" id="KW-0285">Flavoprotein</keyword>
<feature type="binding site" evidence="2">
    <location>
        <position position="82"/>
    </location>
    <ligand>
        <name>7-chloro-L-tryptophan</name>
        <dbReference type="ChEBI" id="CHEBI:58713"/>
    </ligand>
</feature>
<dbReference type="GO" id="GO:0004497">
    <property type="term" value="F:monooxygenase activity"/>
    <property type="evidence" value="ECO:0007669"/>
    <property type="project" value="InterPro"/>
</dbReference>
<dbReference type="GO" id="GO:0000166">
    <property type="term" value="F:nucleotide binding"/>
    <property type="evidence" value="ECO:0007669"/>
    <property type="project" value="UniProtKB-KW"/>
</dbReference>
<reference evidence="4" key="2">
    <citation type="submission" date="2020-09" db="EMBL/GenBank/DDBJ databases">
        <authorList>
            <person name="Sun Q."/>
            <person name="Kim S."/>
        </authorList>
    </citation>
    <scope>NUCLEOTIDE SEQUENCE</scope>
    <source>
        <strain evidence="4">KCTC 32513</strain>
    </source>
</reference>
<feature type="binding site" evidence="2">
    <location>
        <position position="350"/>
    </location>
    <ligand>
        <name>FAD</name>
        <dbReference type="ChEBI" id="CHEBI:57692"/>
    </ligand>
</feature>
<evidence type="ECO:0000256" key="1">
    <source>
        <dbReference type="PIRSR" id="PIRSR011396-1"/>
    </source>
</evidence>
<evidence type="ECO:0000256" key="2">
    <source>
        <dbReference type="PIRSR" id="PIRSR011396-2"/>
    </source>
</evidence>
<dbReference type="PANTHER" id="PTHR43747:SF4">
    <property type="entry name" value="FLAVIN-DEPENDENT TRYPTOPHAN HALOGENASE"/>
    <property type="match status" value="1"/>
</dbReference>
<sequence length="503" mass="56714">MTSRSHNPVKSVVIVGGGTAGWIAAAALSKLMGQTITIRLIESEQIGTVGVGEATIPQIRRLNGILGIDEREFIRATNGSFKLGIEFNNWGQHGDSYLHTFGDAGINLQGQLFHHYWRRYADRHDGPSLWDYSLHHRAAYAHKFGQVERVGQTSMTGLAYAYHFDATAYAMFLRQISEPRGVIRTEGKVVDVTLDTEIGHVASVTLESGERIAGDLFIDCTGFRGLLIGGALNVRWQDWSHWLPADRAVTVACERTDPLLPYTKATAHGAGWQWRIPLQHRTGNGHVFASEFMSEDEATQILLDHLDAPATADPRTLTFKTGRRDRLWHKNVVSLGLASGFLEPLESTSIHIIQSNVSRLIELFPDRGFSDANIAEYNRVVTKEYDLIRDFLILHYCRTDRDDTLFWRHCANMDIPDSLTHKIDLFRATGHLFRDPDDLFRESSWVQVMVGQGLRPESWHRRIDQISDAQLDQFMADVKAIIAKTVDPLPSHADFIRHLCKPD</sequence>
<dbReference type="SUPFAM" id="SSF51905">
    <property type="entry name" value="FAD/NAD(P)-binding domain"/>
    <property type="match status" value="1"/>
</dbReference>
<dbReference type="RefSeq" id="WP_189499564.1">
    <property type="nucleotide sequence ID" value="NZ_BMZH01000019.1"/>
</dbReference>
<protein>
    <submittedName>
        <fullName evidence="4">Tryptophan halogenase</fullName>
    </submittedName>
</protein>
<accession>A0A8J3CS55</accession>
<evidence type="ECO:0000256" key="3">
    <source>
        <dbReference type="SAM" id="Phobius"/>
    </source>
</evidence>
<dbReference type="InterPro" id="IPR050816">
    <property type="entry name" value="Flavin-dep_Halogenase_NPB"/>
</dbReference>
<feature type="binding site" evidence="2">
    <location>
        <begin position="17"/>
        <end position="20"/>
    </location>
    <ligand>
        <name>FAD</name>
        <dbReference type="ChEBI" id="CHEBI:57692"/>
    </ligand>
</feature>
<dbReference type="InterPro" id="IPR036188">
    <property type="entry name" value="FAD/NAD-bd_sf"/>
</dbReference>
<dbReference type="AlphaFoldDB" id="A0A8J3CS55"/>
<dbReference type="PANTHER" id="PTHR43747">
    <property type="entry name" value="FAD-BINDING PROTEIN"/>
    <property type="match status" value="1"/>
</dbReference>
<keyword evidence="2" id="KW-0274">FAD</keyword>